<dbReference type="PANTHER" id="PTHR46162">
    <property type="entry name" value="TRAF-LIKE FAMILY PROTEIN"/>
    <property type="match status" value="1"/>
</dbReference>
<protein>
    <submittedName>
        <fullName evidence="3">Uncharacterized protein LOC110752344</fullName>
    </submittedName>
</protein>
<dbReference type="Gramene" id="Pav_sc0000028.1_g1080.1.mk:mrna">
    <property type="protein sequence ID" value="Pav_sc0000028.1_g1080.1.mk:mrna"/>
    <property type="gene ID" value="Pav_sc0000028.1_g1080.1.mk"/>
</dbReference>
<dbReference type="InterPro" id="IPR002083">
    <property type="entry name" value="MATH/TRAF_dom"/>
</dbReference>
<feature type="domain" description="MATH" evidence="1">
    <location>
        <begin position="177"/>
        <end position="303"/>
    </location>
</feature>
<feature type="domain" description="MATH" evidence="1">
    <location>
        <begin position="20"/>
        <end position="155"/>
    </location>
</feature>
<dbReference type="RefSeq" id="XP_021808671.1">
    <property type="nucleotide sequence ID" value="XM_021952979.1"/>
</dbReference>
<gene>
    <name evidence="3" type="primary">LOC110752344</name>
</gene>
<proteinExistence type="predicted"/>
<evidence type="ECO:0000313" key="2">
    <source>
        <dbReference type="Proteomes" id="UP000515124"/>
    </source>
</evidence>
<dbReference type="CDD" id="cd00121">
    <property type="entry name" value="MATH"/>
    <property type="match status" value="2"/>
</dbReference>
<dbReference type="PANTHER" id="PTHR46162:SF2">
    <property type="entry name" value="ANKYRIN REPEAT-CONTAINING PROTEIN-RELATED"/>
    <property type="match status" value="1"/>
</dbReference>
<keyword evidence="2" id="KW-1185">Reference proteome</keyword>
<dbReference type="PROSITE" id="PS50144">
    <property type="entry name" value="MATH"/>
    <property type="match status" value="2"/>
</dbReference>
<dbReference type="SMART" id="SM00061">
    <property type="entry name" value="MATH"/>
    <property type="match status" value="2"/>
</dbReference>
<dbReference type="GeneID" id="110752344"/>
<evidence type="ECO:0000313" key="3">
    <source>
        <dbReference type="RefSeq" id="XP_021808671.1"/>
    </source>
</evidence>
<dbReference type="InterPro" id="IPR008974">
    <property type="entry name" value="TRAF-like"/>
</dbReference>
<organism evidence="2 3">
    <name type="scientific">Prunus avium</name>
    <name type="common">Cherry</name>
    <name type="synonym">Cerasus avium</name>
    <dbReference type="NCBI Taxonomy" id="42229"/>
    <lineage>
        <taxon>Eukaryota</taxon>
        <taxon>Viridiplantae</taxon>
        <taxon>Streptophyta</taxon>
        <taxon>Embryophyta</taxon>
        <taxon>Tracheophyta</taxon>
        <taxon>Spermatophyta</taxon>
        <taxon>Magnoliopsida</taxon>
        <taxon>eudicotyledons</taxon>
        <taxon>Gunneridae</taxon>
        <taxon>Pentapetalae</taxon>
        <taxon>rosids</taxon>
        <taxon>fabids</taxon>
        <taxon>Rosales</taxon>
        <taxon>Rosaceae</taxon>
        <taxon>Amygdaloideae</taxon>
        <taxon>Amygdaleae</taxon>
        <taxon>Prunus</taxon>
    </lineage>
</organism>
<dbReference type="Gene3D" id="2.60.210.10">
    <property type="entry name" value="Apoptosis, Tumor Necrosis Factor Receptor Associated Protein 2, Chain A"/>
    <property type="match status" value="2"/>
</dbReference>
<name>A0A6P5S591_PRUAV</name>
<dbReference type="AlphaFoldDB" id="A0A6P5S591"/>
<dbReference type="Pfam" id="PF22486">
    <property type="entry name" value="MATH_2"/>
    <property type="match status" value="2"/>
</dbReference>
<reference evidence="3" key="1">
    <citation type="submission" date="2025-08" db="UniProtKB">
        <authorList>
            <consortium name="RefSeq"/>
        </authorList>
    </citation>
    <scope>IDENTIFICATION</scope>
</reference>
<dbReference type="Proteomes" id="UP000515124">
    <property type="component" value="Unplaced"/>
</dbReference>
<evidence type="ECO:0000259" key="1">
    <source>
        <dbReference type="PROSITE" id="PS50144"/>
    </source>
</evidence>
<dbReference type="SUPFAM" id="SSF49599">
    <property type="entry name" value="TRAF domain-like"/>
    <property type="match status" value="2"/>
</dbReference>
<accession>A0A6P5S591</accession>
<sequence length="312" mass="35326">MASLNSDQHGVSRSFSKSPPTHYTLKIELFSELIENSVDKYESEEFEAGGYRWKLVLHPNGNKTRDVEEHISLYLEMVGTDSLQFGWEVFVGFRFYLLDQKKGMYFVLEDANENEKCLHEMMHCLGVDQFISFEAFTDVSKGYLTGDTCVLGADVFVFKERRKCKGECLSMIKDSVMRKHVWKVENFSKLDAESYYSESFTAGDQKWKIRLYPKGHGKGNGTHISLYLELDDPKVPPGSKIFADVSLGIVNQCGAIYECYEANMWFTASSPSCGSSTYMTLNSFGTEGKGFLLKDTCLVEAEVTVRGVAREL</sequence>
<dbReference type="KEGG" id="pavi:110752344"/>